<evidence type="ECO:0000313" key="1">
    <source>
        <dbReference type="EMBL" id="MFC6755144.1"/>
    </source>
</evidence>
<comment type="caution">
    <text evidence="1">The sequence shown here is derived from an EMBL/GenBank/DDBJ whole genome shotgun (WGS) entry which is preliminary data.</text>
</comment>
<reference evidence="1 2" key="1">
    <citation type="journal article" date="2019" name="Int. J. Syst. Evol. Microbiol.">
        <title>The Global Catalogue of Microorganisms (GCM) 10K type strain sequencing project: providing services to taxonomists for standard genome sequencing and annotation.</title>
        <authorList>
            <consortium name="The Broad Institute Genomics Platform"/>
            <consortium name="The Broad Institute Genome Sequencing Center for Infectious Disease"/>
            <person name="Wu L."/>
            <person name="Ma J."/>
        </authorList>
    </citation>
    <scope>NUCLEOTIDE SEQUENCE [LARGE SCALE GENOMIC DNA]</scope>
    <source>
        <strain evidence="1 2">CGMCC 1.3239</strain>
    </source>
</reference>
<keyword evidence="2" id="KW-1185">Reference proteome</keyword>
<dbReference type="AlphaFoldDB" id="A0ABD5SDW6"/>
<proteinExistence type="predicted"/>
<dbReference type="EMBL" id="JBHSWW010000563">
    <property type="protein sequence ID" value="MFC6755144.1"/>
    <property type="molecule type" value="Genomic_DNA"/>
</dbReference>
<feature type="non-terminal residue" evidence="1">
    <location>
        <position position="1"/>
    </location>
</feature>
<protein>
    <recommendedName>
        <fullName evidence="3">Caspase family protein</fullName>
    </recommendedName>
</protein>
<evidence type="ECO:0008006" key="3">
    <source>
        <dbReference type="Google" id="ProtNLM"/>
    </source>
</evidence>
<evidence type="ECO:0000313" key="2">
    <source>
        <dbReference type="Proteomes" id="UP001596442"/>
    </source>
</evidence>
<accession>A0ABD5SDW6</accession>
<gene>
    <name evidence="1" type="ORF">ACFQEU_16985</name>
</gene>
<organism evidence="1 2">
    <name type="scientific">Halorubrum tibetense</name>
    <dbReference type="NCBI Taxonomy" id="175631"/>
    <lineage>
        <taxon>Archaea</taxon>
        <taxon>Methanobacteriati</taxon>
        <taxon>Methanobacteriota</taxon>
        <taxon>Stenosarchaea group</taxon>
        <taxon>Halobacteria</taxon>
        <taxon>Halobacteriales</taxon>
        <taxon>Haloferacaceae</taxon>
        <taxon>Halorubrum</taxon>
    </lineage>
</organism>
<sequence>KGIENYTYYTNGDDSADDVVYFANPKERDPIHETLLRVFASGLDYAKKTKRNSIGKVDGSTEKATLVASLEAQFALVKPDDKVLIVYNGHGDIEPRDTRKNTLKLWGDTHLTVSELDQLLDKIHPQATVNFVLTQCFSGSFANLIYDNPYSDVRGEQQRCGFLAESDRREAEGCDLGTNEADFRDYTTYFFAALAGKTRLGETIPAAQIDLDRSGDVSLSEAHFYALASADSGDLSRSTSEFILEKEQPWYTRWDSRFTPNNS</sequence>
<dbReference type="Gene3D" id="3.40.50.1460">
    <property type="match status" value="1"/>
</dbReference>
<dbReference type="Proteomes" id="UP001596442">
    <property type="component" value="Unassembled WGS sequence"/>
</dbReference>
<name>A0ABD5SDW6_9EURY</name>
<dbReference type="RefSeq" id="WP_379784056.1">
    <property type="nucleotide sequence ID" value="NZ_JBHSWW010000563.1"/>
</dbReference>
<feature type="non-terminal residue" evidence="1">
    <location>
        <position position="263"/>
    </location>
</feature>